<comment type="caution">
    <text evidence="2">The sequence shown here is derived from an EMBL/GenBank/DDBJ whole genome shotgun (WGS) entry which is preliminary data.</text>
</comment>
<gene>
    <name evidence="2" type="ORF">H5410_048407</name>
</gene>
<keyword evidence="3" id="KW-1185">Reference proteome</keyword>
<proteinExistence type="predicted"/>
<reference evidence="2 3" key="1">
    <citation type="submission" date="2020-09" db="EMBL/GenBank/DDBJ databases">
        <title>De no assembly of potato wild relative species, Solanum commersonii.</title>
        <authorList>
            <person name="Cho K."/>
        </authorList>
    </citation>
    <scope>NUCLEOTIDE SEQUENCE [LARGE SCALE GENOMIC DNA]</scope>
    <source>
        <strain evidence="2">LZ3.2</strain>
        <tissue evidence="2">Leaf</tissue>
    </source>
</reference>
<sequence>MVCNPGSGAANRESSVQKSSTKSRPTGLWFEEDGLFNLDEEGRIEKQQFAVAASNVVRTSLLCQIMKSSWASIDIA</sequence>
<name>A0A9J5XJL6_SOLCO</name>
<dbReference type="AlphaFoldDB" id="A0A9J5XJL6"/>
<organism evidence="2 3">
    <name type="scientific">Solanum commersonii</name>
    <name type="common">Commerson's wild potato</name>
    <name type="synonym">Commerson's nightshade</name>
    <dbReference type="NCBI Taxonomy" id="4109"/>
    <lineage>
        <taxon>Eukaryota</taxon>
        <taxon>Viridiplantae</taxon>
        <taxon>Streptophyta</taxon>
        <taxon>Embryophyta</taxon>
        <taxon>Tracheophyta</taxon>
        <taxon>Spermatophyta</taxon>
        <taxon>Magnoliopsida</taxon>
        <taxon>eudicotyledons</taxon>
        <taxon>Gunneridae</taxon>
        <taxon>Pentapetalae</taxon>
        <taxon>asterids</taxon>
        <taxon>lamiids</taxon>
        <taxon>Solanales</taxon>
        <taxon>Solanaceae</taxon>
        <taxon>Solanoideae</taxon>
        <taxon>Solaneae</taxon>
        <taxon>Solanum</taxon>
    </lineage>
</organism>
<protein>
    <submittedName>
        <fullName evidence="2">Uncharacterized protein</fullName>
    </submittedName>
</protein>
<evidence type="ECO:0000313" key="3">
    <source>
        <dbReference type="Proteomes" id="UP000824120"/>
    </source>
</evidence>
<accession>A0A9J5XJL6</accession>
<dbReference type="EMBL" id="JACXVP010000009">
    <property type="protein sequence ID" value="KAG5587973.1"/>
    <property type="molecule type" value="Genomic_DNA"/>
</dbReference>
<evidence type="ECO:0000313" key="2">
    <source>
        <dbReference type="EMBL" id="KAG5587973.1"/>
    </source>
</evidence>
<dbReference type="OrthoDB" id="10565653at2759"/>
<feature type="region of interest" description="Disordered" evidence="1">
    <location>
        <begin position="1"/>
        <end position="26"/>
    </location>
</feature>
<dbReference type="Proteomes" id="UP000824120">
    <property type="component" value="Chromosome 9"/>
</dbReference>
<evidence type="ECO:0000256" key="1">
    <source>
        <dbReference type="SAM" id="MobiDB-lite"/>
    </source>
</evidence>
<feature type="compositionally biased region" description="Polar residues" evidence="1">
    <location>
        <begin position="12"/>
        <end position="24"/>
    </location>
</feature>